<evidence type="ECO:0000313" key="3">
    <source>
        <dbReference type="Proteomes" id="UP000766550"/>
    </source>
</evidence>
<dbReference type="Proteomes" id="UP000766550">
    <property type="component" value="Unassembled WGS sequence"/>
</dbReference>
<keyword evidence="1" id="KW-1133">Transmembrane helix</keyword>
<accession>A0A8J7Y8R5</accession>
<keyword evidence="3" id="KW-1185">Reference proteome</keyword>
<organism evidence="2 3">
    <name type="scientific">Haloarcula limicola</name>
    <dbReference type="NCBI Taxonomy" id="1429915"/>
    <lineage>
        <taxon>Archaea</taxon>
        <taxon>Methanobacteriati</taxon>
        <taxon>Methanobacteriota</taxon>
        <taxon>Stenosarchaea group</taxon>
        <taxon>Halobacteria</taxon>
        <taxon>Halobacteriales</taxon>
        <taxon>Haloarculaceae</taxon>
        <taxon>Haloarcula</taxon>
    </lineage>
</organism>
<evidence type="ECO:0000256" key="1">
    <source>
        <dbReference type="SAM" id="Phobius"/>
    </source>
</evidence>
<keyword evidence="1" id="KW-0472">Membrane</keyword>
<proteinExistence type="predicted"/>
<comment type="caution">
    <text evidence="2">The sequence shown here is derived from an EMBL/GenBank/DDBJ whole genome shotgun (WGS) entry which is preliminary data.</text>
</comment>
<feature type="transmembrane region" description="Helical" evidence="1">
    <location>
        <begin position="44"/>
        <end position="62"/>
    </location>
</feature>
<name>A0A8J7Y8R5_9EURY</name>
<reference evidence="2 3" key="1">
    <citation type="submission" date="2021-06" db="EMBL/GenBank/DDBJ databases">
        <title>New haloarchaea isolates fom saline soil.</title>
        <authorList>
            <person name="Duran-Viseras A."/>
            <person name="Sanchez-Porro C.S."/>
            <person name="Ventosa A."/>
        </authorList>
    </citation>
    <scope>NUCLEOTIDE SEQUENCE [LARGE SCALE GENOMIC DNA]</scope>
    <source>
        <strain evidence="2 3">JCM 183640</strain>
    </source>
</reference>
<dbReference type="OrthoDB" id="267161at2157"/>
<gene>
    <name evidence="2" type="ORF">KTS45_18325</name>
</gene>
<dbReference type="EMBL" id="JAHQXF010000003">
    <property type="protein sequence ID" value="MBV0926167.1"/>
    <property type="molecule type" value="Genomic_DNA"/>
</dbReference>
<keyword evidence="1" id="KW-0812">Transmembrane</keyword>
<sequence length="73" mass="8170">MGHDERTDRECTVCGTTFDTARTTCPACDSQIYRTRTRTPNARFNLLFAMTLAGLEATYNVVTGKYPKEGSRT</sequence>
<dbReference type="AlphaFoldDB" id="A0A8J7Y8R5"/>
<protein>
    <submittedName>
        <fullName evidence="2">Uncharacterized protein</fullName>
    </submittedName>
</protein>
<evidence type="ECO:0000313" key="2">
    <source>
        <dbReference type="EMBL" id="MBV0926167.1"/>
    </source>
</evidence>